<dbReference type="AlphaFoldDB" id="A0AAV7XAS2"/>
<evidence type="ECO:0000256" key="6">
    <source>
        <dbReference type="ARBA" id="ARBA00022989"/>
    </source>
</evidence>
<reference evidence="11" key="1">
    <citation type="submission" date="2022-12" db="EMBL/GenBank/DDBJ databases">
        <title>Chromosome-level genome assembly of the bean flower thrips Megalurothrips usitatus.</title>
        <authorList>
            <person name="Ma L."/>
            <person name="Liu Q."/>
            <person name="Li H."/>
            <person name="Cai W."/>
        </authorList>
    </citation>
    <scope>NUCLEOTIDE SEQUENCE</scope>
    <source>
        <strain evidence="11">Cailab_2022a</strain>
    </source>
</reference>
<keyword evidence="12" id="KW-1185">Reference proteome</keyword>
<evidence type="ECO:0000256" key="8">
    <source>
        <dbReference type="ARBA" id="ARBA00023170"/>
    </source>
</evidence>
<evidence type="ECO:0000256" key="10">
    <source>
        <dbReference type="RuleBase" id="RU351113"/>
    </source>
</evidence>
<proteinExistence type="inferred from homology"/>
<keyword evidence="6 10" id="KW-1133">Transmembrane helix</keyword>
<evidence type="ECO:0000256" key="4">
    <source>
        <dbReference type="ARBA" id="ARBA00022692"/>
    </source>
</evidence>
<comment type="caution">
    <text evidence="11">The sequence shown here is derived from an EMBL/GenBank/DDBJ whole genome shotgun (WGS) entry which is preliminary data.</text>
</comment>
<comment type="subcellular location">
    <subcellularLocation>
        <location evidence="1 10">Cell membrane</location>
        <topology evidence="1 10">Multi-pass membrane protein</topology>
    </subcellularLocation>
</comment>
<feature type="transmembrane region" description="Helical" evidence="10">
    <location>
        <begin position="201"/>
        <end position="224"/>
    </location>
</feature>
<gene>
    <name evidence="11" type="ORF">ONE63_003202</name>
</gene>
<sequence length="413" mass="46324">MAKPRRAVDPMDPQGLYRGVLRLAKLGCLCPLYSAVPRRNALHRVYMAAVWTLSSLHAASQLAYICVHHRDVSRVVETLGFFICLVNNSLRALIVLLMPDAVKSIVTLSSTHFRRAVVLPGVARFDIRRWEVGAYLWTLLYAAAGAAILGPLIVGTGALRLLRGTHAPLPAKAWYPFDTSTGAGWAAAYTLQVAVMPMVGVMLVAADGLCVTVVALTCGQLELLRKEIGYLERTAWANVRARTAPGQRVCERRVDLEREALLGKYSETHKTILSFIDLLEKPLKHVAFINSWILTICLVTTAFEILNVRGLSVPRLIAIGVYLQTSISFVFVYCFIGDKLIEEQEKVRYELYRTEWTFSSRRYKYTLRYMLLRAQVPTQVTVGKLAVLNLETYVDELNRAFTVFNAMVQLRQS</sequence>
<evidence type="ECO:0000313" key="12">
    <source>
        <dbReference type="Proteomes" id="UP001075354"/>
    </source>
</evidence>
<organism evidence="11 12">
    <name type="scientific">Megalurothrips usitatus</name>
    <name type="common">bean blossom thrips</name>
    <dbReference type="NCBI Taxonomy" id="439358"/>
    <lineage>
        <taxon>Eukaryota</taxon>
        <taxon>Metazoa</taxon>
        <taxon>Ecdysozoa</taxon>
        <taxon>Arthropoda</taxon>
        <taxon>Hexapoda</taxon>
        <taxon>Insecta</taxon>
        <taxon>Pterygota</taxon>
        <taxon>Neoptera</taxon>
        <taxon>Paraneoptera</taxon>
        <taxon>Thysanoptera</taxon>
        <taxon>Terebrantia</taxon>
        <taxon>Thripoidea</taxon>
        <taxon>Thripidae</taxon>
        <taxon>Megalurothrips</taxon>
    </lineage>
</organism>
<keyword evidence="4 10" id="KW-0812">Transmembrane</keyword>
<evidence type="ECO:0000256" key="2">
    <source>
        <dbReference type="ARBA" id="ARBA00022475"/>
    </source>
</evidence>
<dbReference type="EMBL" id="JAPTSV010000013">
    <property type="protein sequence ID" value="KAJ1521543.1"/>
    <property type="molecule type" value="Genomic_DNA"/>
</dbReference>
<keyword evidence="8 10" id="KW-0675">Receptor</keyword>
<evidence type="ECO:0000313" key="11">
    <source>
        <dbReference type="EMBL" id="KAJ1521543.1"/>
    </source>
</evidence>
<feature type="transmembrane region" description="Helical" evidence="10">
    <location>
        <begin position="134"/>
        <end position="162"/>
    </location>
</feature>
<feature type="transmembrane region" description="Helical" evidence="10">
    <location>
        <begin position="286"/>
        <end position="305"/>
    </location>
</feature>
<dbReference type="Pfam" id="PF02949">
    <property type="entry name" value="7tm_6"/>
    <property type="match status" value="1"/>
</dbReference>
<dbReference type="InterPro" id="IPR004117">
    <property type="entry name" value="7tm6_olfct_rcpt"/>
</dbReference>
<dbReference type="GO" id="GO:0007165">
    <property type="term" value="P:signal transduction"/>
    <property type="evidence" value="ECO:0007669"/>
    <property type="project" value="UniProtKB-KW"/>
</dbReference>
<dbReference type="Proteomes" id="UP001075354">
    <property type="component" value="Chromosome 13"/>
</dbReference>
<evidence type="ECO:0000256" key="7">
    <source>
        <dbReference type="ARBA" id="ARBA00023136"/>
    </source>
</evidence>
<dbReference type="GO" id="GO:0005886">
    <property type="term" value="C:plasma membrane"/>
    <property type="evidence" value="ECO:0007669"/>
    <property type="project" value="UniProtKB-SubCell"/>
</dbReference>
<feature type="transmembrane region" description="Helical" evidence="10">
    <location>
        <begin position="317"/>
        <end position="336"/>
    </location>
</feature>
<dbReference type="GO" id="GO:0005549">
    <property type="term" value="F:odorant binding"/>
    <property type="evidence" value="ECO:0007669"/>
    <property type="project" value="InterPro"/>
</dbReference>
<accession>A0AAV7XAS2</accession>
<evidence type="ECO:0000256" key="5">
    <source>
        <dbReference type="ARBA" id="ARBA00022725"/>
    </source>
</evidence>
<evidence type="ECO:0000256" key="9">
    <source>
        <dbReference type="ARBA" id="ARBA00023224"/>
    </source>
</evidence>
<keyword evidence="9 10" id="KW-0807">Transducer</keyword>
<keyword evidence="5 10" id="KW-0552">Olfaction</keyword>
<keyword evidence="3 10" id="KW-0716">Sensory transduction</keyword>
<comment type="similarity">
    <text evidence="10">Belongs to the insect chemoreceptor superfamily. Heteromeric odorant receptor channel (TC 1.A.69) family.</text>
</comment>
<keyword evidence="7 10" id="KW-0472">Membrane</keyword>
<comment type="caution">
    <text evidence="10">Lacks conserved residue(s) required for the propagation of feature annotation.</text>
</comment>
<keyword evidence="2" id="KW-1003">Cell membrane</keyword>
<dbReference type="PANTHER" id="PTHR21137:SF35">
    <property type="entry name" value="ODORANT RECEPTOR 19A-RELATED"/>
    <property type="match status" value="1"/>
</dbReference>
<protein>
    <recommendedName>
        <fullName evidence="10">Odorant receptor</fullName>
    </recommendedName>
</protein>
<dbReference type="GO" id="GO:0004984">
    <property type="term" value="F:olfactory receptor activity"/>
    <property type="evidence" value="ECO:0007669"/>
    <property type="project" value="InterPro"/>
</dbReference>
<dbReference type="PANTHER" id="PTHR21137">
    <property type="entry name" value="ODORANT RECEPTOR"/>
    <property type="match status" value="1"/>
</dbReference>
<name>A0AAV7XAS2_9NEOP</name>
<evidence type="ECO:0000256" key="3">
    <source>
        <dbReference type="ARBA" id="ARBA00022606"/>
    </source>
</evidence>
<evidence type="ECO:0000256" key="1">
    <source>
        <dbReference type="ARBA" id="ARBA00004651"/>
    </source>
</evidence>